<evidence type="ECO:0000259" key="1">
    <source>
        <dbReference type="Pfam" id="PF12146"/>
    </source>
</evidence>
<sequence length="322" mass="36053">MPSVPFAASAVTAPIVTPHEVVKKDKTVDRPTSEQAVVFGSHQHLVGVFHPTSRPVAQKTAAIFITPGMLHSAGPFRLHVDLASTLGSRGVASLRFDLSGIGESLPVGAAGRSLDRASAEISQAIDWLQEQHSIQQVILFGLCSGADDSLHAAQQDPRVCGIVAMDACGYPTARFRWNRVFQHYLPRLASIHAWERLTRRVLNKTRLTRWLLRVFPKSTAPEYSTMPMGTDLREYPSREIAKQEFQRLVDQGCRLHLIYTGGVSDTYNYAEQFFDMLRGVRWKNLATVDHFPQMDHVAILCEDRQKIVDRVAERIVDFARPN</sequence>
<proteinExistence type="predicted"/>
<dbReference type="SUPFAM" id="SSF53474">
    <property type="entry name" value="alpha/beta-Hydrolases"/>
    <property type="match status" value="1"/>
</dbReference>
<keyword evidence="3" id="KW-1185">Reference proteome</keyword>
<dbReference type="Gene3D" id="3.40.50.1820">
    <property type="entry name" value="alpha/beta hydrolase"/>
    <property type="match status" value="1"/>
</dbReference>
<comment type="caution">
    <text evidence="2">The sequence shown here is derived from an EMBL/GenBank/DDBJ whole genome shotgun (WGS) entry which is preliminary data.</text>
</comment>
<protein>
    <recommendedName>
        <fullName evidence="1">Serine aminopeptidase S33 domain-containing protein</fullName>
    </recommendedName>
</protein>
<name>A0A0J1EK80_RHOIS</name>
<organism evidence="2 3">
    <name type="scientific">Rhodopirellula islandica</name>
    <dbReference type="NCBI Taxonomy" id="595434"/>
    <lineage>
        <taxon>Bacteria</taxon>
        <taxon>Pseudomonadati</taxon>
        <taxon>Planctomycetota</taxon>
        <taxon>Planctomycetia</taxon>
        <taxon>Pirellulales</taxon>
        <taxon>Pirellulaceae</taxon>
        <taxon>Rhodopirellula</taxon>
    </lineage>
</organism>
<dbReference type="Pfam" id="PF12146">
    <property type="entry name" value="Hydrolase_4"/>
    <property type="match status" value="1"/>
</dbReference>
<dbReference type="InterPro" id="IPR029058">
    <property type="entry name" value="AB_hydrolase_fold"/>
</dbReference>
<dbReference type="PATRIC" id="fig|595434.4.peg.1679"/>
<dbReference type="STRING" id="595434.RISK_001760"/>
<dbReference type="InterPro" id="IPR022742">
    <property type="entry name" value="Hydrolase_4"/>
</dbReference>
<dbReference type="Proteomes" id="UP000036367">
    <property type="component" value="Unassembled WGS sequence"/>
</dbReference>
<feature type="domain" description="Serine aminopeptidase S33" evidence="1">
    <location>
        <begin position="59"/>
        <end position="197"/>
    </location>
</feature>
<reference evidence="2" key="1">
    <citation type="submission" date="2015-05" db="EMBL/GenBank/DDBJ databases">
        <title>Permanent draft genome of Rhodopirellula islandicus K833.</title>
        <authorList>
            <person name="Kizina J."/>
            <person name="Richter M."/>
            <person name="Glockner F.O."/>
            <person name="Harder J."/>
        </authorList>
    </citation>
    <scope>NUCLEOTIDE SEQUENCE [LARGE SCALE GENOMIC DNA]</scope>
    <source>
        <strain evidence="2">K833</strain>
    </source>
</reference>
<dbReference type="EMBL" id="LECT01000016">
    <property type="protein sequence ID" value="KLU05909.1"/>
    <property type="molecule type" value="Genomic_DNA"/>
</dbReference>
<evidence type="ECO:0000313" key="3">
    <source>
        <dbReference type="Proteomes" id="UP000036367"/>
    </source>
</evidence>
<gene>
    <name evidence="2" type="ORF">RISK_001760</name>
</gene>
<accession>A0A0J1EK80</accession>
<dbReference type="AlphaFoldDB" id="A0A0J1EK80"/>
<evidence type="ECO:0000313" key="2">
    <source>
        <dbReference type="EMBL" id="KLU05909.1"/>
    </source>
</evidence>